<organism evidence="1 2">
    <name type="scientific">Mesobaculum littorinae</name>
    <dbReference type="NCBI Taxonomy" id="2486419"/>
    <lineage>
        <taxon>Bacteria</taxon>
        <taxon>Pseudomonadati</taxon>
        <taxon>Pseudomonadota</taxon>
        <taxon>Alphaproteobacteria</taxon>
        <taxon>Rhodobacterales</taxon>
        <taxon>Roseobacteraceae</taxon>
        <taxon>Mesobaculum</taxon>
    </lineage>
</organism>
<proteinExistence type="predicted"/>
<protein>
    <submittedName>
        <fullName evidence="1">Uncharacterized protein</fullName>
    </submittedName>
</protein>
<dbReference type="Proteomes" id="UP000285908">
    <property type="component" value="Unassembled WGS sequence"/>
</dbReference>
<dbReference type="AlphaFoldDB" id="A0A438ALB2"/>
<keyword evidence="2" id="KW-1185">Reference proteome</keyword>
<evidence type="ECO:0000313" key="2">
    <source>
        <dbReference type="Proteomes" id="UP000285908"/>
    </source>
</evidence>
<gene>
    <name evidence="1" type="ORF">EKE94_02270</name>
</gene>
<comment type="caution">
    <text evidence="1">The sequence shown here is derived from an EMBL/GenBank/DDBJ whole genome shotgun (WGS) entry which is preliminary data.</text>
</comment>
<dbReference type="EMBL" id="RQXX01000001">
    <property type="protein sequence ID" value="RVV99528.1"/>
    <property type="molecule type" value="Genomic_DNA"/>
</dbReference>
<name>A0A438ALB2_9RHOB</name>
<accession>A0A438ALB2</accession>
<reference evidence="1 2" key="1">
    <citation type="submission" date="2018-11" db="EMBL/GenBank/DDBJ databases">
        <title>Mesobaculum littorinae gen. nov., sp. nov., isolated from Littorina scabra that represents a novel genus of the order Rhodobacteraceae.</title>
        <authorList>
            <person name="Li F."/>
        </authorList>
    </citation>
    <scope>NUCLEOTIDE SEQUENCE [LARGE SCALE GENOMIC DNA]</scope>
    <source>
        <strain evidence="1 2">M0103</strain>
    </source>
</reference>
<evidence type="ECO:0000313" key="1">
    <source>
        <dbReference type="EMBL" id="RVV99528.1"/>
    </source>
</evidence>
<sequence length="137" mass="14608">MTIGMVECVRGNSMDGPKARRGFRMASVASTLLVAALIGCAGIAGAAAWHKARSIRAHVPGSMVEAYRPLRQATHGNWILTCNLPFQNCRFAAELLCPGGATELGAPRKLKGLFGRTAPARGSMSVRCDVDRRGLDR</sequence>